<keyword evidence="7" id="KW-1185">Reference proteome</keyword>
<dbReference type="Gene3D" id="1.10.1660.10">
    <property type="match status" value="1"/>
</dbReference>
<feature type="domain" description="HTH merR-type" evidence="5">
    <location>
        <begin position="4"/>
        <end position="73"/>
    </location>
</feature>
<dbReference type="PANTHER" id="PTHR30204">
    <property type="entry name" value="REDOX-CYCLING DRUG-SENSING TRANSCRIPTIONAL ACTIVATOR SOXR"/>
    <property type="match status" value="1"/>
</dbReference>
<comment type="caution">
    <text evidence="6">The sequence shown here is derived from an EMBL/GenBank/DDBJ whole genome shotgun (WGS) entry which is preliminary data.</text>
</comment>
<dbReference type="AlphaFoldDB" id="A0AAE3KES1"/>
<dbReference type="GO" id="GO:0003677">
    <property type="term" value="F:DNA binding"/>
    <property type="evidence" value="ECO:0007669"/>
    <property type="project" value="UniProtKB-KW"/>
</dbReference>
<keyword evidence="4" id="KW-0804">Transcription</keyword>
<evidence type="ECO:0000256" key="2">
    <source>
        <dbReference type="ARBA" id="ARBA00023125"/>
    </source>
</evidence>
<keyword evidence="2 6" id="KW-0238">DNA-binding</keyword>
<dbReference type="SUPFAM" id="SSF46955">
    <property type="entry name" value="Putative DNA-binding domain"/>
    <property type="match status" value="1"/>
</dbReference>
<evidence type="ECO:0000256" key="1">
    <source>
        <dbReference type="ARBA" id="ARBA00023015"/>
    </source>
</evidence>
<dbReference type="Pfam" id="PF13411">
    <property type="entry name" value="MerR_1"/>
    <property type="match status" value="1"/>
</dbReference>
<keyword evidence="3" id="KW-0010">Activator</keyword>
<dbReference type="EMBL" id="JAMTCK010000001">
    <property type="protein sequence ID" value="MCP2163684.1"/>
    <property type="molecule type" value="Genomic_DNA"/>
</dbReference>
<evidence type="ECO:0000313" key="7">
    <source>
        <dbReference type="Proteomes" id="UP001206128"/>
    </source>
</evidence>
<dbReference type="SMART" id="SM00422">
    <property type="entry name" value="HTH_MERR"/>
    <property type="match status" value="1"/>
</dbReference>
<dbReference type="PROSITE" id="PS50937">
    <property type="entry name" value="HTH_MERR_2"/>
    <property type="match status" value="1"/>
</dbReference>
<accession>A0AAE3KES1</accession>
<protein>
    <submittedName>
        <fullName evidence="6">DNA-binding transcriptional regulator, MerR family</fullName>
    </submittedName>
</protein>
<dbReference type="InterPro" id="IPR000551">
    <property type="entry name" value="MerR-type_HTH_dom"/>
</dbReference>
<dbReference type="InterPro" id="IPR036244">
    <property type="entry name" value="TipA-like_antibiotic-bd"/>
</dbReference>
<keyword evidence="1" id="KW-0805">Transcription regulation</keyword>
<organism evidence="6 7">
    <name type="scientific">Goodfellowiella coeruleoviolacea</name>
    <dbReference type="NCBI Taxonomy" id="334858"/>
    <lineage>
        <taxon>Bacteria</taxon>
        <taxon>Bacillati</taxon>
        <taxon>Actinomycetota</taxon>
        <taxon>Actinomycetes</taxon>
        <taxon>Pseudonocardiales</taxon>
        <taxon>Pseudonocardiaceae</taxon>
        <taxon>Goodfellowiella</taxon>
    </lineage>
</organism>
<dbReference type="PROSITE" id="PS00552">
    <property type="entry name" value="HTH_MERR_1"/>
    <property type="match status" value="1"/>
</dbReference>
<gene>
    <name evidence="6" type="ORF">LX83_000524</name>
</gene>
<evidence type="ECO:0000313" key="6">
    <source>
        <dbReference type="EMBL" id="MCP2163684.1"/>
    </source>
</evidence>
<dbReference type="InterPro" id="IPR047057">
    <property type="entry name" value="MerR_fam"/>
</dbReference>
<evidence type="ECO:0000256" key="4">
    <source>
        <dbReference type="ARBA" id="ARBA00023163"/>
    </source>
</evidence>
<dbReference type="InterPro" id="IPR012925">
    <property type="entry name" value="TipAS_dom"/>
</dbReference>
<dbReference type="CDD" id="cd01106">
    <property type="entry name" value="HTH_TipAL-Mta"/>
    <property type="match status" value="1"/>
</dbReference>
<name>A0AAE3KES1_9PSEU</name>
<dbReference type="InterPro" id="IPR009061">
    <property type="entry name" value="DNA-bd_dom_put_sf"/>
</dbReference>
<dbReference type="PRINTS" id="PR00040">
    <property type="entry name" value="HTHMERR"/>
</dbReference>
<proteinExistence type="predicted"/>
<reference evidence="6" key="1">
    <citation type="submission" date="2022-06" db="EMBL/GenBank/DDBJ databases">
        <title>Genomic Encyclopedia of Archaeal and Bacterial Type Strains, Phase II (KMG-II): from individual species to whole genera.</title>
        <authorList>
            <person name="Goeker M."/>
        </authorList>
    </citation>
    <scope>NUCLEOTIDE SEQUENCE</scope>
    <source>
        <strain evidence="6">DSM 43935</strain>
    </source>
</reference>
<sequence length="246" mass="27694">MERLYKVGQLAEAAGLTVRTLHHYDRVGLVCPSARTHSGHRLYGEADVRRLYQVLALRQLGLPLEAIAEVLNGEVPLEPLLTRHRDHVDEQVAAMRVLRAQLSTVLASLRTTNHADITDFLALIQKVTTVDETVRKYFSQAQLAELAERREQQGEDSATRVQQQWQELIPRVQAAVEAGADPTTPEAQELAREWMSLLERFHGGDSGLRDSLYRMQADNAARIQAEYGGPSPEQLEFIRRANAARR</sequence>
<dbReference type="GO" id="GO:0003700">
    <property type="term" value="F:DNA-binding transcription factor activity"/>
    <property type="evidence" value="ECO:0007669"/>
    <property type="project" value="InterPro"/>
</dbReference>
<evidence type="ECO:0000256" key="3">
    <source>
        <dbReference type="ARBA" id="ARBA00023159"/>
    </source>
</evidence>
<dbReference type="SUPFAM" id="SSF89082">
    <property type="entry name" value="Antibiotic binding domain of TipA-like multidrug resistance regulators"/>
    <property type="match status" value="1"/>
</dbReference>
<dbReference type="PANTHER" id="PTHR30204:SF90">
    <property type="entry name" value="HTH-TYPE TRANSCRIPTIONAL ACTIVATOR MTA"/>
    <property type="match status" value="1"/>
</dbReference>
<evidence type="ECO:0000259" key="5">
    <source>
        <dbReference type="PROSITE" id="PS50937"/>
    </source>
</evidence>
<dbReference type="Proteomes" id="UP001206128">
    <property type="component" value="Unassembled WGS sequence"/>
</dbReference>
<dbReference type="Pfam" id="PF07739">
    <property type="entry name" value="TipAS"/>
    <property type="match status" value="1"/>
</dbReference>